<dbReference type="EMBL" id="VNJI01000031">
    <property type="protein sequence ID" value="TVY07822.1"/>
    <property type="molecule type" value="Genomic_DNA"/>
</dbReference>
<evidence type="ECO:0000256" key="2">
    <source>
        <dbReference type="ARBA" id="ARBA00022729"/>
    </source>
</evidence>
<dbReference type="GO" id="GO:0005509">
    <property type="term" value="F:calcium ion binding"/>
    <property type="evidence" value="ECO:0007669"/>
    <property type="project" value="InterPro"/>
</dbReference>
<dbReference type="PANTHER" id="PTHR39210:SF1">
    <property type="entry name" value="HEPARIN-SULFATE LYASE"/>
    <property type="match status" value="1"/>
</dbReference>
<dbReference type="InterPro" id="IPR013320">
    <property type="entry name" value="ConA-like_dom_sf"/>
</dbReference>
<proteinExistence type="predicted"/>
<feature type="domain" description="Heparin-sulfate lyase N-terminal" evidence="10">
    <location>
        <begin position="853"/>
        <end position="1077"/>
    </location>
</feature>
<dbReference type="SUPFAM" id="SSF49899">
    <property type="entry name" value="Concanavalin A-like lectins/glucanases"/>
    <property type="match status" value="1"/>
</dbReference>
<reference evidence="11 12" key="1">
    <citation type="submission" date="2019-07" db="EMBL/GenBank/DDBJ databases">
        <authorList>
            <person name="Kim J."/>
        </authorList>
    </citation>
    <scope>NUCLEOTIDE SEQUENCE [LARGE SCALE GENOMIC DNA]</scope>
    <source>
        <strain evidence="11 12">JC52</strain>
    </source>
</reference>
<dbReference type="Pfam" id="PF07550">
    <property type="entry name" value="Shr-like_HID"/>
    <property type="match status" value="2"/>
</dbReference>
<feature type="signal peptide" evidence="5">
    <location>
        <begin position="1"/>
        <end position="19"/>
    </location>
</feature>
<organism evidence="11 12">
    <name type="scientific">Paenibacillus cremeus</name>
    <dbReference type="NCBI Taxonomy" id="2163881"/>
    <lineage>
        <taxon>Bacteria</taxon>
        <taxon>Bacillati</taxon>
        <taxon>Bacillota</taxon>
        <taxon>Bacilli</taxon>
        <taxon>Bacillales</taxon>
        <taxon>Paenibacillaceae</taxon>
        <taxon>Paenibacillus</taxon>
    </lineage>
</organism>
<keyword evidence="3" id="KW-0574">Periplasm</keyword>
<dbReference type="Gene3D" id="2.60.40.10">
    <property type="entry name" value="Immunoglobulins"/>
    <property type="match status" value="1"/>
</dbReference>
<evidence type="ECO:0000259" key="7">
    <source>
        <dbReference type="Pfam" id="PF07550"/>
    </source>
</evidence>
<dbReference type="Pfam" id="PF13290">
    <property type="entry name" value="CHB_HEX_C_1"/>
    <property type="match status" value="1"/>
</dbReference>
<dbReference type="GO" id="GO:0008810">
    <property type="term" value="F:cellulase activity"/>
    <property type="evidence" value="ECO:0007669"/>
    <property type="project" value="InterPro"/>
</dbReference>
<dbReference type="GO" id="GO:0016020">
    <property type="term" value="C:membrane"/>
    <property type="evidence" value="ECO:0007669"/>
    <property type="project" value="InterPro"/>
</dbReference>
<feature type="domain" description="Heme-binding protein Shr-like Hb-interacting" evidence="7">
    <location>
        <begin position="333"/>
        <end position="413"/>
    </location>
</feature>
<dbReference type="GO" id="GO:0030245">
    <property type="term" value="P:cellulose catabolic process"/>
    <property type="evidence" value="ECO:0007669"/>
    <property type="project" value="InterPro"/>
</dbReference>
<dbReference type="PANTHER" id="PTHR39210">
    <property type="entry name" value="HEPARIN-SULFATE LYASE"/>
    <property type="match status" value="1"/>
</dbReference>
<evidence type="ECO:0000259" key="10">
    <source>
        <dbReference type="Pfam" id="PF16889"/>
    </source>
</evidence>
<accession>A0A559K6Q9</accession>
<evidence type="ECO:0000256" key="5">
    <source>
        <dbReference type="SAM" id="SignalP"/>
    </source>
</evidence>
<dbReference type="InterPro" id="IPR008979">
    <property type="entry name" value="Galactose-bd-like_sf"/>
</dbReference>
<sequence>MIKLRSKLLAVSISCALLASYVPQGREVYAAYTPAPINDNFDSLASGSAPVSGQLADYTVTVGGTGATAGPTLNALISNAQQVSPSNSLSLVDGINNQYVRVKKRFTTNPSTISKVVAEASIYSTSSAASAIVEMNLLDNTGAQLIRNSLNSSALKYGTSLQTTAPGVTLPTNAWYKLRLEADAAAKTYDIYVNGALVVSQAAFTNTTALDTIQFSTGSSNVSTFYIDNVSAREVVGATPVLAADMDGNTVQSPMDLTFSADPLWQSSITGITVDGTALSSSAYSISDGIIRIASTAFPTAKTYKIVVSANGYFNARVDQVVVNQALKAAPVLTPDTTNNTLGASVDLTFADDPAWRSSITGITVDGATVTGSTYLVAPGGIYLDSSLFSTAKAYDVRVNAAGYSQAVVTQTVEAPVAGVAPVMADHPSKQYPSNIQVALSSSTVQAAVYYKIDGVDTEFIPYTGPITVKGSTQMIAKAVKNGEESAESTFYYSIISDSRPAITNSETFAGWTNRVLDTIHVKEGVNSAKWSNPASAMNVNDITADWSQYDQLEVWAYSGKATGNNIYIIIDCDNNTASGYDYFIAPYKVDWVGWKKITIPLSKFTKSTSRTTFAEYRRLIIHPRWYANDPPLDTSLEMYFDDMVLTKKVIDVSTDSIIRNAKPDMDLDYTFTLTNKSNAPTSYQLALNPGLTSFDSSYTVSFPSTTEQVAPGGELQVDVHVKVPSTAAVYETKVGVLKVTSNTDGSEISVKLQSNVVAWASTAGGHPNTMVTSDQLAQAKAKVSQYAWAKDYLTAVKTKADIWLNTAIYYPDRPGGHSIWYYCGDTPLIYDYNEPHNHICPDDGKVYSGGDYDFAWRSTTHRKNIDAAKALAVAYALTDDPRYAQKTREILLAYAKYYPSYPLQSRNGRLYWQSLDEAVQIIKLAQAYDLTVKSGLFTTDDQFEIEMNLFKPSAETLKQVDNGTSNFQTWHNAAIGIIGVLLSDNSLMDVSINGKSGFLYQMQNSVLSDGFWLEGAIGYHFYVQGALFMQAEALSHVLSSAHPERDMYANPSFKKMFEVTLGYVYPDLGVSNNNDSGGYPSSLVGDEKHVPPVDYEGVYAHYKNYDPGYAHLPEYESLLSMIYNDHHQIRGGKLDPSDSNVDSYIGEQAVFYGPNEITPAPPLQLGSKNFEGIGHAVLRSGTGQDEMYALVDYGMHGESHGHFDKLNLDFYGQGTRLAPDFGSTATYGISLYNEYYKKTFSHNTVLVDGQDQAIYKVGENESYDPTTMFLDSKRLAISTNTANHVYNGVNQYERTLALTNDYAVDFFNVSSTTGVHQYDWMLHGLGSFQTDMTMSSVAPSSIGTANGYQYLRNTRQGQQDGVWSGTWTNDQGTGLRVIGLNNAASNVIVGELPGPATQIDTYYDTVINRVNGLGVSFVSILEPVNGSSKIAGVTRLDDSSFMVGLTNGFSDYIYHNSVAESGKVSYLFVKGHNLNPAFVGSVATTVSGGTLTIGYEPLRSVQNATVIVYAPNVTSVMMDGISVPFTSNNGYVMVSLQDKPANQAPVLDAIPAVQVQLGQEVSFTVHAVDADGDALEYSGMDLPADATLDAATGTLHWLPLAPGEYPMSLKVADGMGAEAMVSTSVTVTPAELSTPAESTVTVVAPIISGVASAVIPAGELHSAIDHAADRTVNLQVLHTDGAAKLDVRLPAQQVQYADDKKIKEIFADSAFAKVSMNPDLLKKSKDLSSTAVLELSVAKEPNSASTVYEFKLNVDGTNLTKLDGNDLKVEVPYALKPGENPKKIVIYYRTDDGKLEEVKDVKYHVETGTVEFKVKQL</sequence>
<gene>
    <name evidence="11" type="ORF">FPZ49_21950</name>
</gene>
<dbReference type="GO" id="GO:0042597">
    <property type="term" value="C:periplasmic space"/>
    <property type="evidence" value="ECO:0007669"/>
    <property type="project" value="UniProtKB-SubCell"/>
</dbReference>
<dbReference type="InterPro" id="IPR031680">
    <property type="entry name" value="Hepar_II_III_N"/>
</dbReference>
<evidence type="ECO:0000259" key="9">
    <source>
        <dbReference type="Pfam" id="PF13290"/>
    </source>
</evidence>
<feature type="chain" id="PRO_5039143939" evidence="5">
    <location>
        <begin position="20"/>
        <end position="1818"/>
    </location>
</feature>
<dbReference type="Gene3D" id="1.50.10.100">
    <property type="entry name" value="Chondroitin AC/alginate lyase"/>
    <property type="match status" value="1"/>
</dbReference>
<dbReference type="Gene3D" id="2.60.120.200">
    <property type="match status" value="1"/>
</dbReference>
<dbReference type="OrthoDB" id="9772435at2"/>
<evidence type="ECO:0000256" key="3">
    <source>
        <dbReference type="ARBA" id="ARBA00022764"/>
    </source>
</evidence>
<feature type="domain" description="GH29D-like beta-sandwich" evidence="9">
    <location>
        <begin position="428"/>
        <end position="487"/>
    </location>
</feature>
<dbReference type="RefSeq" id="WP_144850937.1">
    <property type="nucleotide sequence ID" value="NZ_VNJI01000031.1"/>
</dbReference>
<evidence type="ECO:0000256" key="4">
    <source>
        <dbReference type="ARBA" id="ARBA00023239"/>
    </source>
</evidence>
<dbReference type="Pfam" id="PF03425">
    <property type="entry name" value="CBM_11"/>
    <property type="match status" value="1"/>
</dbReference>
<dbReference type="Pfam" id="PF07940">
    <property type="entry name" value="Hepar_II_III_C"/>
    <property type="match status" value="1"/>
</dbReference>
<evidence type="ECO:0000256" key="1">
    <source>
        <dbReference type="ARBA" id="ARBA00004418"/>
    </source>
</evidence>
<dbReference type="GO" id="GO:0016829">
    <property type="term" value="F:lyase activity"/>
    <property type="evidence" value="ECO:0007669"/>
    <property type="project" value="UniProtKB-KW"/>
</dbReference>
<comment type="subcellular location">
    <subcellularLocation>
        <location evidence="1">Periplasm</location>
    </subcellularLocation>
</comment>
<dbReference type="InterPro" id="IPR013783">
    <property type="entry name" value="Ig-like_fold"/>
</dbReference>
<evidence type="ECO:0000259" key="8">
    <source>
        <dbReference type="Pfam" id="PF07940"/>
    </source>
</evidence>
<dbReference type="Pfam" id="PF16889">
    <property type="entry name" value="Hepar_II_III_N"/>
    <property type="match status" value="1"/>
</dbReference>
<evidence type="ECO:0000259" key="6">
    <source>
        <dbReference type="Pfam" id="PF03425"/>
    </source>
</evidence>
<feature type="domain" description="Heme-binding protein Shr-like Hb-interacting" evidence="7">
    <location>
        <begin position="242"/>
        <end position="322"/>
    </location>
</feature>
<dbReference type="InterPro" id="IPR059177">
    <property type="entry name" value="GH29D-like_dom"/>
</dbReference>
<dbReference type="InterPro" id="IPR011432">
    <property type="entry name" value="Shr-like_HID"/>
</dbReference>
<keyword evidence="2 5" id="KW-0732">Signal</keyword>
<dbReference type="InterPro" id="IPR015919">
    <property type="entry name" value="Cadherin-like_sf"/>
</dbReference>
<comment type="caution">
    <text evidence="11">The sequence shown here is derived from an EMBL/GenBank/DDBJ whole genome shotgun (WGS) entry which is preliminary data.</text>
</comment>
<keyword evidence="4" id="KW-0456">Lyase</keyword>
<evidence type="ECO:0000313" key="11">
    <source>
        <dbReference type="EMBL" id="TVY07822.1"/>
    </source>
</evidence>
<dbReference type="Proteomes" id="UP000317036">
    <property type="component" value="Unassembled WGS sequence"/>
</dbReference>
<dbReference type="InterPro" id="IPR005087">
    <property type="entry name" value="CBM11"/>
</dbReference>
<dbReference type="SUPFAM" id="SSF49313">
    <property type="entry name" value="Cadherin-like"/>
    <property type="match status" value="1"/>
</dbReference>
<dbReference type="Gene3D" id="2.70.98.70">
    <property type="match status" value="1"/>
</dbReference>
<feature type="domain" description="CBM11" evidence="6">
    <location>
        <begin position="542"/>
        <end position="610"/>
    </location>
</feature>
<dbReference type="SUPFAM" id="SSF49785">
    <property type="entry name" value="Galactose-binding domain-like"/>
    <property type="match status" value="1"/>
</dbReference>
<dbReference type="SUPFAM" id="SSF48230">
    <property type="entry name" value="Chondroitin AC/alginate lyase"/>
    <property type="match status" value="1"/>
</dbReference>
<evidence type="ECO:0000313" key="12">
    <source>
        <dbReference type="Proteomes" id="UP000317036"/>
    </source>
</evidence>
<dbReference type="InterPro" id="IPR012480">
    <property type="entry name" value="Hepar_II_III_C"/>
</dbReference>
<dbReference type="Gene3D" id="2.60.120.430">
    <property type="entry name" value="Galactose-binding lectin"/>
    <property type="match status" value="1"/>
</dbReference>
<feature type="domain" description="Heparinase II/III-like C-terminal" evidence="8">
    <location>
        <begin position="1167"/>
        <end position="1267"/>
    </location>
</feature>
<name>A0A559K6Q9_9BACL</name>
<keyword evidence="12" id="KW-1185">Reference proteome</keyword>
<protein>
    <submittedName>
        <fullName evidence="11">DUF1533 domain-containing protein</fullName>
    </submittedName>
</protein>
<dbReference type="InterPro" id="IPR008929">
    <property type="entry name" value="Chondroitin_lyas"/>
</dbReference>